<sequence length="237" mass="25622">MSGVTVHIRAKTFAAQDGAPERALYRDFRLEIADGSFVAVLGPSGLGKTTLLNMIAGLDRAFEGEIRFTGGGGAPRIGYAFQNPRLLPWRTVIENVTLPLDATPEAAARARALLGDMGLADAADVYPERLSVGMQRRVALARAFALEPDLLLMDEPFVSLDEANAERLRDLLAELVARRPTTVLFVTHDSREAVRLADRVVTLAGPPVRIAEDRAVPLSPDDRRRPEAVEAFRGAGG</sequence>
<reference evidence="7" key="1">
    <citation type="journal article" date="2019" name="Int. J. Syst. Evol. Microbiol.">
        <title>The Global Catalogue of Microorganisms (GCM) 10K type strain sequencing project: providing services to taxonomists for standard genome sequencing and annotation.</title>
        <authorList>
            <consortium name="The Broad Institute Genomics Platform"/>
            <consortium name="The Broad Institute Genome Sequencing Center for Infectious Disease"/>
            <person name="Wu L."/>
            <person name="Ma J."/>
        </authorList>
    </citation>
    <scope>NUCLEOTIDE SEQUENCE [LARGE SCALE GENOMIC DNA]</scope>
    <source>
        <strain evidence="7">CCUG 61696</strain>
    </source>
</reference>
<comment type="caution">
    <text evidence="6">The sequence shown here is derived from an EMBL/GenBank/DDBJ whole genome shotgun (WGS) entry which is preliminary data.</text>
</comment>
<keyword evidence="7" id="KW-1185">Reference proteome</keyword>
<accession>A0ABW3Z9A2</accession>
<dbReference type="InterPro" id="IPR017871">
    <property type="entry name" value="ABC_transporter-like_CS"/>
</dbReference>
<evidence type="ECO:0000313" key="6">
    <source>
        <dbReference type="EMBL" id="MFD1332809.1"/>
    </source>
</evidence>
<feature type="domain" description="ABC transporter" evidence="5">
    <location>
        <begin position="8"/>
        <end position="230"/>
    </location>
</feature>
<evidence type="ECO:0000256" key="4">
    <source>
        <dbReference type="ARBA" id="ARBA00022840"/>
    </source>
</evidence>
<keyword evidence="2" id="KW-0813">Transport</keyword>
<dbReference type="PROSITE" id="PS00211">
    <property type="entry name" value="ABC_TRANSPORTER_1"/>
    <property type="match status" value="1"/>
</dbReference>
<comment type="similarity">
    <text evidence="1">Belongs to the ABC transporter superfamily.</text>
</comment>
<dbReference type="PANTHER" id="PTHR42788">
    <property type="entry name" value="TAURINE IMPORT ATP-BINDING PROTEIN-RELATED"/>
    <property type="match status" value="1"/>
</dbReference>
<evidence type="ECO:0000313" key="7">
    <source>
        <dbReference type="Proteomes" id="UP001597171"/>
    </source>
</evidence>
<dbReference type="Gene3D" id="3.40.50.300">
    <property type="entry name" value="P-loop containing nucleotide triphosphate hydrolases"/>
    <property type="match status" value="1"/>
</dbReference>
<dbReference type="EMBL" id="JBHTMX010000125">
    <property type="protein sequence ID" value="MFD1332809.1"/>
    <property type="molecule type" value="Genomic_DNA"/>
</dbReference>
<dbReference type="PROSITE" id="PS50893">
    <property type="entry name" value="ABC_TRANSPORTER_2"/>
    <property type="match status" value="1"/>
</dbReference>
<protein>
    <submittedName>
        <fullName evidence="6">ABC transporter ATP-binding protein</fullName>
    </submittedName>
</protein>
<evidence type="ECO:0000256" key="1">
    <source>
        <dbReference type="ARBA" id="ARBA00005417"/>
    </source>
</evidence>
<name>A0ABW3Z9A2_9HYPH</name>
<evidence type="ECO:0000259" key="5">
    <source>
        <dbReference type="PROSITE" id="PS50893"/>
    </source>
</evidence>
<keyword evidence="3" id="KW-0547">Nucleotide-binding</keyword>
<dbReference type="Pfam" id="PF00005">
    <property type="entry name" value="ABC_tran"/>
    <property type="match status" value="1"/>
</dbReference>
<dbReference type="RefSeq" id="WP_378776017.1">
    <property type="nucleotide sequence ID" value="NZ_JBHTMX010000125.1"/>
</dbReference>
<evidence type="ECO:0000256" key="2">
    <source>
        <dbReference type="ARBA" id="ARBA00022448"/>
    </source>
</evidence>
<organism evidence="6 7">
    <name type="scientific">Methylopila musalis</name>
    <dbReference type="NCBI Taxonomy" id="1134781"/>
    <lineage>
        <taxon>Bacteria</taxon>
        <taxon>Pseudomonadati</taxon>
        <taxon>Pseudomonadota</taxon>
        <taxon>Alphaproteobacteria</taxon>
        <taxon>Hyphomicrobiales</taxon>
        <taxon>Methylopilaceae</taxon>
        <taxon>Methylopila</taxon>
    </lineage>
</organism>
<keyword evidence="4 6" id="KW-0067">ATP-binding</keyword>
<dbReference type="SMART" id="SM00382">
    <property type="entry name" value="AAA"/>
    <property type="match status" value="1"/>
</dbReference>
<dbReference type="GO" id="GO:0005524">
    <property type="term" value="F:ATP binding"/>
    <property type="evidence" value="ECO:0007669"/>
    <property type="project" value="UniProtKB-KW"/>
</dbReference>
<dbReference type="InterPro" id="IPR003593">
    <property type="entry name" value="AAA+_ATPase"/>
</dbReference>
<gene>
    <name evidence="6" type="ORF">ACFQ4O_12460</name>
</gene>
<dbReference type="SUPFAM" id="SSF52540">
    <property type="entry name" value="P-loop containing nucleoside triphosphate hydrolases"/>
    <property type="match status" value="1"/>
</dbReference>
<dbReference type="InterPro" id="IPR027417">
    <property type="entry name" value="P-loop_NTPase"/>
</dbReference>
<dbReference type="InterPro" id="IPR050166">
    <property type="entry name" value="ABC_transporter_ATP-bind"/>
</dbReference>
<dbReference type="InterPro" id="IPR003439">
    <property type="entry name" value="ABC_transporter-like_ATP-bd"/>
</dbReference>
<proteinExistence type="inferred from homology"/>
<dbReference type="PANTHER" id="PTHR42788:SF19">
    <property type="entry name" value="ALIPHATIC SULFONATES IMPORT ATP-BINDING PROTEIN SSUB 2"/>
    <property type="match status" value="1"/>
</dbReference>
<evidence type="ECO:0000256" key="3">
    <source>
        <dbReference type="ARBA" id="ARBA00022741"/>
    </source>
</evidence>
<dbReference type="Proteomes" id="UP001597171">
    <property type="component" value="Unassembled WGS sequence"/>
</dbReference>